<sequence length="123" mass="13644">MEETRQSKQRVEWETRWERKDSIVIWQQQQQVPRVPEARGETVEPPKLAGDGTEEEEDADAASSSSSQKAREPESTQGVESVDAFLLLLLLLLLLASPSLPARCRLSLSGRSLAARLSRSLSG</sequence>
<proteinExistence type="predicted"/>
<accession>D4B3J0</accession>
<dbReference type="GeneID" id="9525598"/>
<dbReference type="EMBL" id="ABSU01000034">
    <property type="protein sequence ID" value="EFE29688.1"/>
    <property type="molecule type" value="Genomic_DNA"/>
</dbReference>
<organism evidence="2 3">
    <name type="scientific">Arthroderma benhamiae (strain ATCC MYA-4681 / CBS 112371)</name>
    <name type="common">Trichophyton mentagrophytes</name>
    <dbReference type="NCBI Taxonomy" id="663331"/>
    <lineage>
        <taxon>Eukaryota</taxon>
        <taxon>Fungi</taxon>
        <taxon>Dikarya</taxon>
        <taxon>Ascomycota</taxon>
        <taxon>Pezizomycotina</taxon>
        <taxon>Eurotiomycetes</taxon>
        <taxon>Eurotiomycetidae</taxon>
        <taxon>Onygenales</taxon>
        <taxon>Arthrodermataceae</taxon>
        <taxon>Trichophyton</taxon>
    </lineage>
</organism>
<evidence type="ECO:0000313" key="3">
    <source>
        <dbReference type="Proteomes" id="UP000008866"/>
    </source>
</evidence>
<dbReference type="HOGENOM" id="CLU_2014709_0_0_1"/>
<gene>
    <name evidence="2" type="ORF">ARB_03029</name>
</gene>
<dbReference type="Proteomes" id="UP000008866">
    <property type="component" value="Unassembled WGS sequence"/>
</dbReference>
<reference evidence="3" key="1">
    <citation type="journal article" date="2011" name="Genome Biol.">
        <title>Comparative and functional genomics provide insights into the pathogenicity of dermatophytic fungi.</title>
        <authorList>
            <person name="Burmester A."/>
            <person name="Shelest E."/>
            <person name="Gloeckner G."/>
            <person name="Heddergott C."/>
            <person name="Schindler S."/>
            <person name="Staib P."/>
            <person name="Heidel A."/>
            <person name="Felder M."/>
            <person name="Petzold A."/>
            <person name="Szafranski K."/>
            <person name="Feuermann M."/>
            <person name="Pedruzzi I."/>
            <person name="Priebe S."/>
            <person name="Groth M."/>
            <person name="Winkler R."/>
            <person name="Li W."/>
            <person name="Kniemeyer O."/>
            <person name="Schroeckh V."/>
            <person name="Hertweck C."/>
            <person name="Hube B."/>
            <person name="White T.C."/>
            <person name="Platzer M."/>
            <person name="Guthke R."/>
            <person name="Heitman J."/>
            <person name="Woestemeyer J."/>
            <person name="Zipfel P.F."/>
            <person name="Monod M."/>
            <person name="Brakhage A.A."/>
        </authorList>
    </citation>
    <scope>NUCLEOTIDE SEQUENCE [LARGE SCALE GENOMIC DNA]</scope>
    <source>
        <strain evidence="3">ATCC MYA-4681 / CBS 112371</strain>
    </source>
</reference>
<evidence type="ECO:0000313" key="2">
    <source>
        <dbReference type="EMBL" id="EFE29688.1"/>
    </source>
</evidence>
<dbReference type="AlphaFoldDB" id="D4B3J0"/>
<keyword evidence="3" id="KW-1185">Reference proteome</keyword>
<dbReference type="RefSeq" id="XP_003010328.1">
    <property type="nucleotide sequence ID" value="XM_003010282.1"/>
</dbReference>
<protein>
    <submittedName>
        <fullName evidence="2">Uncharacterized protein</fullName>
    </submittedName>
</protein>
<name>D4B3J0_ARTBC</name>
<comment type="caution">
    <text evidence="2">The sequence shown here is derived from an EMBL/GenBank/DDBJ whole genome shotgun (WGS) entry which is preliminary data.</text>
</comment>
<evidence type="ECO:0000256" key="1">
    <source>
        <dbReference type="SAM" id="MobiDB-lite"/>
    </source>
</evidence>
<feature type="region of interest" description="Disordered" evidence="1">
    <location>
        <begin position="28"/>
        <end position="76"/>
    </location>
</feature>
<dbReference type="KEGG" id="abe:ARB_03029"/>